<keyword evidence="4" id="KW-1185">Reference proteome</keyword>
<dbReference type="Gene3D" id="1.10.510.10">
    <property type="entry name" value="Transferase(Phosphotransferase) domain 1"/>
    <property type="match status" value="1"/>
</dbReference>
<accession>A0A9P7N7G7</accession>
<feature type="region of interest" description="Disordered" evidence="1">
    <location>
        <begin position="829"/>
        <end position="955"/>
    </location>
</feature>
<name>A0A9P7N7G7_9HYPO</name>
<proteinExistence type="predicted"/>
<feature type="compositionally biased region" description="Basic and acidic residues" evidence="1">
    <location>
        <begin position="763"/>
        <end position="774"/>
    </location>
</feature>
<evidence type="ECO:0000256" key="1">
    <source>
        <dbReference type="SAM" id="MobiDB-lite"/>
    </source>
</evidence>
<dbReference type="GO" id="GO:0005524">
    <property type="term" value="F:ATP binding"/>
    <property type="evidence" value="ECO:0007669"/>
    <property type="project" value="InterPro"/>
</dbReference>
<comment type="caution">
    <text evidence="3">The sequence shown here is derived from an EMBL/GenBank/DDBJ whole genome shotgun (WGS) entry which is preliminary data.</text>
</comment>
<feature type="compositionally biased region" description="Basic and acidic residues" evidence="1">
    <location>
        <begin position="936"/>
        <end position="952"/>
    </location>
</feature>
<evidence type="ECO:0000313" key="3">
    <source>
        <dbReference type="EMBL" id="KAG5994498.1"/>
    </source>
</evidence>
<dbReference type="InterPro" id="IPR011009">
    <property type="entry name" value="Kinase-like_dom_sf"/>
</dbReference>
<feature type="compositionally biased region" description="Polar residues" evidence="1">
    <location>
        <begin position="158"/>
        <end position="175"/>
    </location>
</feature>
<feature type="compositionally biased region" description="Polar residues" evidence="1">
    <location>
        <begin position="654"/>
        <end position="669"/>
    </location>
</feature>
<feature type="region of interest" description="Disordered" evidence="1">
    <location>
        <begin position="144"/>
        <end position="185"/>
    </location>
</feature>
<dbReference type="GO" id="GO:0004672">
    <property type="term" value="F:protein kinase activity"/>
    <property type="evidence" value="ECO:0007669"/>
    <property type="project" value="InterPro"/>
</dbReference>
<feature type="compositionally biased region" description="Basic and acidic residues" evidence="1">
    <location>
        <begin position="36"/>
        <end position="65"/>
    </location>
</feature>
<feature type="region of interest" description="Disordered" evidence="1">
    <location>
        <begin position="28"/>
        <end position="67"/>
    </location>
</feature>
<feature type="compositionally biased region" description="Basic and acidic residues" evidence="1">
    <location>
        <begin position="784"/>
        <end position="793"/>
    </location>
</feature>
<dbReference type="Pfam" id="PF00069">
    <property type="entry name" value="Pkinase"/>
    <property type="match status" value="1"/>
</dbReference>
<dbReference type="Proteomes" id="UP000748025">
    <property type="component" value="Unassembled WGS sequence"/>
</dbReference>
<sequence length="972" mass="108376">MAGLEGFEPRPLLANGGWHLISKSLDQANSDSNRLTTERRDLGEERPGDAVRSEKAIDSSTDHPSRKVITGLPRSQTFTRKLSEQRKHLEPIETTTNKRRTASMEQKYTKASNVLGTTDVETAPEAVSSNFSLLSADHGSNSNFSHDLLRERGDDDPSNNNMNSATLDTTSQYGDTPSKDACSTLDTGSMTASQYDAMVADELERKWILNLSMHYRDRSRREKFFVTYRKKDQVWKRVTISLDYRDPPPDSLEMELSRMKYQREKSAKIYEAIRESLSEIAFYDTVTNLKLQTTDGRLHVHVVEDGNEIINYPLVDQIRHSSCRRIREKEIHFDCHMSGFVYKVRVHGRTLIKKEIPSPDTVDEFLYEVNALSNLRYSRHVVQLYGVVVDDHDEHVKGLLISYAEQGALIDIIYDNCKEENFGIPWSKREKWARQIIHGLADIHESGFVQGDFTLSNIVVDARGDAKIIDINRRGCPVGWEPPESKTLAVTHHRINMYIGVKSDLYQLGMVLWGLAMLEDEPELHPRPLILRREILVPDWFRDVTDVCLSTDPRMRLNASSLLRMFPPDSAPQTGSIPLVDDEAHALDGDGSYAATMRQPNIIRTVVPSSGCPCSIRTYLDPSPDMYEPYYPMRGRSPPSPLPSQPDGYESPDKSYSSTSWAANKSVRPSYSDIADDDSIPPGEEGTVGTALRPETPSSLGRHDVDSAAYLPADIGLKDVSSRQAEILSRSLGDGLQMLSTPKLARNDMDFFDFLAPNSDIEHHGASAGKEDSSRVVSKTVRGRSNDSAERRYSSVRGIQAAEGDLDGGVSLQPDSGLSGLGISQPFSYHGALGTQREDDSGKYRSQKPDMSMQFSETEQPNGHEAGKHATCTKKKLLKGVGESTPTSDHLELDRQASPKGRANGEIKDPRRRGESFARQQSLPISLAGTGASLHPEYDSKMRHGEDAKDEISGLARPATVQAFMVTTESQR</sequence>
<evidence type="ECO:0000313" key="4">
    <source>
        <dbReference type="Proteomes" id="UP000748025"/>
    </source>
</evidence>
<feature type="region of interest" description="Disordered" evidence="1">
    <location>
        <begin position="763"/>
        <end position="795"/>
    </location>
</feature>
<protein>
    <recommendedName>
        <fullName evidence="2">Protein kinase domain-containing protein</fullName>
    </recommendedName>
</protein>
<dbReference type="AlphaFoldDB" id="A0A9P7N7G7"/>
<gene>
    <name evidence="3" type="ORF">E4U43_003221</name>
</gene>
<dbReference type="InterPro" id="IPR000719">
    <property type="entry name" value="Prot_kinase_dom"/>
</dbReference>
<evidence type="ECO:0000259" key="2">
    <source>
        <dbReference type="PROSITE" id="PS50011"/>
    </source>
</evidence>
<dbReference type="SUPFAM" id="SSF56112">
    <property type="entry name" value="Protein kinase-like (PK-like)"/>
    <property type="match status" value="1"/>
</dbReference>
<dbReference type="PROSITE" id="PS50011">
    <property type="entry name" value="PROTEIN_KINASE_DOM"/>
    <property type="match status" value="1"/>
</dbReference>
<feature type="domain" description="Protein kinase" evidence="2">
    <location>
        <begin position="312"/>
        <end position="580"/>
    </location>
</feature>
<organism evidence="3 4">
    <name type="scientific">Claviceps pusilla</name>
    <dbReference type="NCBI Taxonomy" id="123648"/>
    <lineage>
        <taxon>Eukaryota</taxon>
        <taxon>Fungi</taxon>
        <taxon>Dikarya</taxon>
        <taxon>Ascomycota</taxon>
        <taxon>Pezizomycotina</taxon>
        <taxon>Sordariomycetes</taxon>
        <taxon>Hypocreomycetidae</taxon>
        <taxon>Hypocreales</taxon>
        <taxon>Clavicipitaceae</taxon>
        <taxon>Claviceps</taxon>
    </lineage>
</organism>
<dbReference type="InterPro" id="IPR050167">
    <property type="entry name" value="Ser_Thr_protein_kinase"/>
</dbReference>
<dbReference type="PANTHER" id="PTHR23257">
    <property type="entry name" value="SERINE-THREONINE PROTEIN KINASE"/>
    <property type="match status" value="1"/>
</dbReference>
<reference evidence="3" key="1">
    <citation type="journal article" date="2020" name="bioRxiv">
        <title>Whole genome comparisons of ergot fungi reveals the divergence and evolution of species within the genus Claviceps are the result of varying mechanisms driving genome evolution and host range expansion.</title>
        <authorList>
            <person name="Wyka S.A."/>
            <person name="Mondo S.J."/>
            <person name="Liu M."/>
            <person name="Dettman J."/>
            <person name="Nalam V."/>
            <person name="Broders K.D."/>
        </authorList>
    </citation>
    <scope>NUCLEOTIDE SEQUENCE</scope>
    <source>
        <strain evidence="3">CCC 602</strain>
    </source>
</reference>
<feature type="compositionally biased region" description="Basic and acidic residues" evidence="1">
    <location>
        <begin position="81"/>
        <end position="91"/>
    </location>
</feature>
<dbReference type="GO" id="GO:0007165">
    <property type="term" value="P:signal transduction"/>
    <property type="evidence" value="ECO:0007669"/>
    <property type="project" value="TreeGrafter"/>
</dbReference>
<dbReference type="EMBL" id="SRPW01002225">
    <property type="protein sequence ID" value="KAG5994498.1"/>
    <property type="molecule type" value="Genomic_DNA"/>
</dbReference>
<feature type="compositionally biased region" description="Basic and acidic residues" evidence="1">
    <location>
        <begin position="889"/>
        <end position="916"/>
    </location>
</feature>
<feature type="region of interest" description="Disordered" evidence="1">
    <location>
        <begin position="80"/>
        <end position="104"/>
    </location>
</feature>
<dbReference type="OrthoDB" id="635774at2759"/>
<dbReference type="CDD" id="cd00180">
    <property type="entry name" value="PKc"/>
    <property type="match status" value="1"/>
</dbReference>
<dbReference type="GO" id="GO:0005737">
    <property type="term" value="C:cytoplasm"/>
    <property type="evidence" value="ECO:0007669"/>
    <property type="project" value="TreeGrafter"/>
</dbReference>
<feature type="region of interest" description="Disordered" evidence="1">
    <location>
        <begin position="627"/>
        <end position="703"/>
    </location>
</feature>